<dbReference type="Proteomes" id="UP000055316">
    <property type="component" value="Chromosome"/>
</dbReference>
<dbReference type="AlphaFoldDB" id="A0A9W3ZWW8"/>
<gene>
    <name evidence="1" type="ORF">KNN_04266</name>
</gene>
<sequence>MTKNKLLKTLYFNSNTLNWGLYFDSLHQPYFLKLTNSFFFFNRVGVN</sequence>
<reference evidence="1 2" key="1">
    <citation type="submission" date="2015-05" db="EMBL/GenBank/DDBJ databases">
        <title>Whole genome sequence of Bacillus thuringiensis serovar tolworthi Pasteur Institute Standard strain.</title>
        <authorList>
            <person name="Kanda K."/>
            <person name="Nakashima K."/>
            <person name="Nagano Y."/>
        </authorList>
    </citation>
    <scope>NUCLEOTIDE SEQUENCE [LARGE SCALE GENOMIC DNA]</scope>
    <source>
        <strain evidence="1 2">Pasteur Institute Standard strain</strain>
    </source>
</reference>
<organism evidence="1 2">
    <name type="scientific">Bacillus thuringiensis subsp. tolworthi</name>
    <dbReference type="NCBI Taxonomy" id="1442"/>
    <lineage>
        <taxon>Bacteria</taxon>
        <taxon>Bacillati</taxon>
        <taxon>Bacillota</taxon>
        <taxon>Bacilli</taxon>
        <taxon>Bacillales</taxon>
        <taxon>Bacillaceae</taxon>
        <taxon>Bacillus</taxon>
        <taxon>Bacillus cereus group</taxon>
    </lineage>
</organism>
<evidence type="ECO:0000313" key="1">
    <source>
        <dbReference type="EMBL" id="BAR85110.1"/>
    </source>
</evidence>
<accession>A0A9W3ZWW8</accession>
<evidence type="ECO:0000313" key="2">
    <source>
        <dbReference type="Proteomes" id="UP000055316"/>
    </source>
</evidence>
<name>A0A9W3ZWW8_BACTO</name>
<protein>
    <submittedName>
        <fullName evidence="1">Uncharacterized protein</fullName>
    </submittedName>
</protein>
<proteinExistence type="predicted"/>
<dbReference type="EMBL" id="AP014864">
    <property type="protein sequence ID" value="BAR85110.1"/>
    <property type="molecule type" value="Genomic_DNA"/>
</dbReference>